<proteinExistence type="predicted"/>
<dbReference type="EMBL" id="JBBPBM010000561">
    <property type="protein sequence ID" value="KAK8494156.1"/>
    <property type="molecule type" value="Genomic_DNA"/>
</dbReference>
<accession>A0ABR2AL93</accession>
<comment type="caution">
    <text evidence="1">The sequence shown here is derived from an EMBL/GenBank/DDBJ whole genome shotgun (WGS) entry which is preliminary data.</text>
</comment>
<evidence type="ECO:0000313" key="1">
    <source>
        <dbReference type="EMBL" id="KAK8494156.1"/>
    </source>
</evidence>
<gene>
    <name evidence="1" type="ORF">V6N12_000568</name>
</gene>
<evidence type="ECO:0000313" key="2">
    <source>
        <dbReference type="Proteomes" id="UP001472677"/>
    </source>
</evidence>
<protein>
    <submittedName>
        <fullName evidence="1">Uncharacterized protein</fullName>
    </submittedName>
</protein>
<keyword evidence="2" id="KW-1185">Reference proteome</keyword>
<dbReference type="Proteomes" id="UP001472677">
    <property type="component" value="Unassembled WGS sequence"/>
</dbReference>
<name>A0ABR2AL93_9ROSI</name>
<reference evidence="1 2" key="1">
    <citation type="journal article" date="2024" name="G3 (Bethesda)">
        <title>Genome assembly of Hibiscus sabdariffa L. provides insights into metabolisms of medicinal natural products.</title>
        <authorList>
            <person name="Kim T."/>
        </authorList>
    </citation>
    <scope>NUCLEOTIDE SEQUENCE [LARGE SCALE GENOMIC DNA]</scope>
    <source>
        <strain evidence="1">TK-2024</strain>
        <tissue evidence="1">Old leaves</tissue>
    </source>
</reference>
<sequence length="113" mass="12128">MDANRKKSRPGIVYAPKVESDGNGKGSKAKDHGVIKGKAVVVTLVDQERRTKGEASKEKEDCLAVAIEQSGHLATPKAKSKSGKHSLKEKSEGNNLKKLKKEKGSAMSILGWC</sequence>
<organism evidence="1 2">
    <name type="scientific">Hibiscus sabdariffa</name>
    <name type="common">roselle</name>
    <dbReference type="NCBI Taxonomy" id="183260"/>
    <lineage>
        <taxon>Eukaryota</taxon>
        <taxon>Viridiplantae</taxon>
        <taxon>Streptophyta</taxon>
        <taxon>Embryophyta</taxon>
        <taxon>Tracheophyta</taxon>
        <taxon>Spermatophyta</taxon>
        <taxon>Magnoliopsida</taxon>
        <taxon>eudicotyledons</taxon>
        <taxon>Gunneridae</taxon>
        <taxon>Pentapetalae</taxon>
        <taxon>rosids</taxon>
        <taxon>malvids</taxon>
        <taxon>Malvales</taxon>
        <taxon>Malvaceae</taxon>
        <taxon>Malvoideae</taxon>
        <taxon>Hibiscus</taxon>
    </lineage>
</organism>